<protein>
    <submittedName>
        <fullName evidence="9">Dicarboxylate/amino acid:cation symporter</fullName>
    </submittedName>
</protein>
<dbReference type="PANTHER" id="PTHR42865">
    <property type="entry name" value="PROTON/GLUTAMATE-ASPARTATE SYMPORTER"/>
    <property type="match status" value="1"/>
</dbReference>
<keyword evidence="7 8" id="KW-0472">Membrane</keyword>
<keyword evidence="6 8" id="KW-1133">Transmembrane helix</keyword>
<keyword evidence="4 8" id="KW-0812">Transmembrane</keyword>
<keyword evidence="2" id="KW-0813">Transport</keyword>
<evidence type="ECO:0000256" key="3">
    <source>
        <dbReference type="ARBA" id="ARBA00022475"/>
    </source>
</evidence>
<feature type="transmembrane region" description="Helical" evidence="8">
    <location>
        <begin position="310"/>
        <end position="328"/>
    </location>
</feature>
<keyword evidence="10" id="KW-1185">Reference proteome</keyword>
<dbReference type="FunFam" id="1.10.3860.10:FF:000001">
    <property type="entry name" value="C4-dicarboxylate transport protein"/>
    <property type="match status" value="1"/>
</dbReference>
<feature type="transmembrane region" description="Helical" evidence="8">
    <location>
        <begin position="220"/>
        <end position="249"/>
    </location>
</feature>
<dbReference type="GO" id="GO:0005886">
    <property type="term" value="C:plasma membrane"/>
    <property type="evidence" value="ECO:0007669"/>
    <property type="project" value="UniProtKB-SubCell"/>
</dbReference>
<dbReference type="OrthoDB" id="9768885at2"/>
<comment type="subcellular location">
    <subcellularLocation>
        <location evidence="1">Cell membrane</location>
        <topology evidence="1">Multi-pass membrane protein</topology>
    </subcellularLocation>
</comment>
<evidence type="ECO:0000256" key="7">
    <source>
        <dbReference type="ARBA" id="ARBA00023136"/>
    </source>
</evidence>
<dbReference type="PRINTS" id="PR00173">
    <property type="entry name" value="EDTRNSPORT"/>
</dbReference>
<feature type="transmembrane region" description="Helical" evidence="8">
    <location>
        <begin position="193"/>
        <end position="214"/>
    </location>
</feature>
<dbReference type="GO" id="GO:0015293">
    <property type="term" value="F:symporter activity"/>
    <property type="evidence" value="ECO:0007669"/>
    <property type="project" value="UniProtKB-KW"/>
</dbReference>
<dbReference type="KEGG" id="cbae:COR50_09915"/>
<organism evidence="9 10">
    <name type="scientific">Chitinophaga caeni</name>
    <dbReference type="NCBI Taxonomy" id="2029983"/>
    <lineage>
        <taxon>Bacteria</taxon>
        <taxon>Pseudomonadati</taxon>
        <taxon>Bacteroidota</taxon>
        <taxon>Chitinophagia</taxon>
        <taxon>Chitinophagales</taxon>
        <taxon>Chitinophagaceae</taxon>
        <taxon>Chitinophaga</taxon>
    </lineage>
</organism>
<keyword evidence="5" id="KW-0769">Symport</keyword>
<dbReference type="EMBL" id="CP023777">
    <property type="protein sequence ID" value="ATL47465.1"/>
    <property type="molecule type" value="Genomic_DNA"/>
</dbReference>
<evidence type="ECO:0000256" key="4">
    <source>
        <dbReference type="ARBA" id="ARBA00022692"/>
    </source>
</evidence>
<evidence type="ECO:0000256" key="2">
    <source>
        <dbReference type="ARBA" id="ARBA00022448"/>
    </source>
</evidence>
<feature type="transmembrane region" description="Helical" evidence="8">
    <location>
        <begin position="155"/>
        <end position="173"/>
    </location>
</feature>
<dbReference type="Pfam" id="PF00375">
    <property type="entry name" value="SDF"/>
    <property type="match status" value="1"/>
</dbReference>
<accession>A0A291QU57</accession>
<proteinExistence type="predicted"/>
<evidence type="ECO:0000313" key="9">
    <source>
        <dbReference type="EMBL" id="ATL47465.1"/>
    </source>
</evidence>
<dbReference type="PANTHER" id="PTHR42865:SF7">
    <property type="entry name" value="PROTON_GLUTAMATE-ASPARTATE SYMPORTER"/>
    <property type="match status" value="1"/>
</dbReference>
<dbReference type="InterPro" id="IPR001991">
    <property type="entry name" value="Na-dicarboxylate_symporter"/>
</dbReference>
<dbReference type="SUPFAM" id="SSF118215">
    <property type="entry name" value="Proton glutamate symport protein"/>
    <property type="match status" value="1"/>
</dbReference>
<feature type="transmembrane region" description="Helical" evidence="8">
    <location>
        <begin position="7"/>
        <end position="27"/>
    </location>
</feature>
<evidence type="ECO:0000313" key="10">
    <source>
        <dbReference type="Proteomes" id="UP000220133"/>
    </source>
</evidence>
<dbReference type="RefSeq" id="WP_098193842.1">
    <property type="nucleotide sequence ID" value="NZ_CP023777.1"/>
</dbReference>
<evidence type="ECO:0000256" key="8">
    <source>
        <dbReference type="SAM" id="Phobius"/>
    </source>
</evidence>
<evidence type="ECO:0000256" key="1">
    <source>
        <dbReference type="ARBA" id="ARBA00004651"/>
    </source>
</evidence>
<feature type="transmembrane region" description="Helical" evidence="8">
    <location>
        <begin position="86"/>
        <end position="108"/>
    </location>
</feature>
<dbReference type="Proteomes" id="UP000220133">
    <property type="component" value="Chromosome"/>
</dbReference>
<gene>
    <name evidence="9" type="ORF">COR50_09915</name>
</gene>
<evidence type="ECO:0000256" key="5">
    <source>
        <dbReference type="ARBA" id="ARBA00022847"/>
    </source>
</evidence>
<feature type="transmembrane region" description="Helical" evidence="8">
    <location>
        <begin position="56"/>
        <end position="74"/>
    </location>
</feature>
<feature type="transmembrane region" description="Helical" evidence="8">
    <location>
        <begin position="357"/>
        <end position="379"/>
    </location>
</feature>
<dbReference type="GO" id="GO:0006835">
    <property type="term" value="P:dicarboxylic acid transport"/>
    <property type="evidence" value="ECO:0007669"/>
    <property type="project" value="TreeGrafter"/>
</dbReference>
<dbReference type="AlphaFoldDB" id="A0A291QU57"/>
<dbReference type="InterPro" id="IPR036458">
    <property type="entry name" value="Na:dicarbo_symporter_sf"/>
</dbReference>
<keyword evidence="3" id="KW-1003">Cell membrane</keyword>
<evidence type="ECO:0000256" key="6">
    <source>
        <dbReference type="ARBA" id="ARBA00022989"/>
    </source>
</evidence>
<name>A0A291QU57_9BACT</name>
<reference evidence="9 10" key="1">
    <citation type="submission" date="2017-10" db="EMBL/GenBank/DDBJ databases">
        <title>Paenichitinophaga pekingensis gen. nov., sp. nov., isolated from activated sludge.</title>
        <authorList>
            <person name="Jin D."/>
            <person name="Kong X."/>
            <person name="Deng Y."/>
            <person name="Bai Z."/>
        </authorList>
    </citation>
    <scope>NUCLEOTIDE SEQUENCE [LARGE SCALE GENOMIC DNA]</scope>
    <source>
        <strain evidence="9 10">13</strain>
    </source>
</reference>
<dbReference type="Gene3D" id="1.10.3860.10">
    <property type="entry name" value="Sodium:dicarboxylate symporter"/>
    <property type="match status" value="1"/>
</dbReference>
<sequence>MKKKSNLLTIFIFGAMILGIILGYVYWKMVPEVESRDQFAEKISILSHVFLRLVKMIIAPLVFSTLVLGVAKLGDIKAVGRIGAKTMGWFITATFVSLFLGLILVNLLKPGVGLNLPLPDIHASSGVERADMTLRGFFDHIVPESAIMAMAENEILQIVIFALFFGIATAAIGEAGTPIVKLMDSVAHVMLKVTGYVMNFAPFAVFGAMAAIIAKSGPDILITYLVFLIQFYIGLMILWFILLFAGYVIVGKPITGLYKKLIAPITMAFATASSEAAYPRTMQSLEEFGCDNRIVSFVLPLGYSFNLDGSMMYMTFASLFIAQAYGMHLSIEQQITMLLVLMITSKGIAGVPRASLVVIAGTLALFNIPEAGLLLLIGIDHFLDMGRSATNVIGNAMACTAVSKWEGKLELQPEEA</sequence>